<protein>
    <recommendedName>
        <fullName evidence="9">Peroxisomal membrane protein 2</fullName>
    </recommendedName>
</protein>
<name>A0AAW1PI35_9CHLO</name>
<comment type="caution">
    <text evidence="7">The sequence shown here is derived from an EMBL/GenBank/DDBJ whole genome shotgun (WGS) entry which is preliminary data.</text>
</comment>
<dbReference type="PANTHER" id="PTHR11266">
    <property type="entry name" value="PEROXISOMAL MEMBRANE PROTEIN 2, PXMP2 MPV17"/>
    <property type="match status" value="1"/>
</dbReference>
<accession>A0AAW1PI35</accession>
<comment type="similarity">
    <text evidence="2 6">Belongs to the peroxisomal membrane protein PXMP2/4 family.</text>
</comment>
<dbReference type="GO" id="GO:0005737">
    <property type="term" value="C:cytoplasm"/>
    <property type="evidence" value="ECO:0007669"/>
    <property type="project" value="TreeGrafter"/>
</dbReference>
<feature type="transmembrane region" description="Helical" evidence="6">
    <location>
        <begin position="147"/>
        <end position="166"/>
    </location>
</feature>
<dbReference type="GO" id="GO:0016020">
    <property type="term" value="C:membrane"/>
    <property type="evidence" value="ECO:0007669"/>
    <property type="project" value="UniProtKB-SubCell"/>
</dbReference>
<dbReference type="PANTHER" id="PTHR11266:SF17">
    <property type="entry name" value="PROTEIN MPV17"/>
    <property type="match status" value="1"/>
</dbReference>
<dbReference type="EMBL" id="JALJOR010000012">
    <property type="protein sequence ID" value="KAK9807848.1"/>
    <property type="molecule type" value="Genomic_DNA"/>
</dbReference>
<feature type="transmembrane region" description="Helical" evidence="6">
    <location>
        <begin position="67"/>
        <end position="88"/>
    </location>
</feature>
<feature type="transmembrane region" description="Helical" evidence="6">
    <location>
        <begin position="172"/>
        <end position="190"/>
    </location>
</feature>
<keyword evidence="4 6" id="KW-1133">Transmembrane helix</keyword>
<keyword evidence="3 6" id="KW-0812">Transmembrane</keyword>
<dbReference type="Pfam" id="PF04117">
    <property type="entry name" value="Mpv17_PMP22"/>
    <property type="match status" value="1"/>
</dbReference>
<evidence type="ECO:0000313" key="7">
    <source>
        <dbReference type="EMBL" id="KAK9807848.1"/>
    </source>
</evidence>
<dbReference type="Proteomes" id="UP001489004">
    <property type="component" value="Unassembled WGS sequence"/>
</dbReference>
<evidence type="ECO:0000313" key="8">
    <source>
        <dbReference type="Proteomes" id="UP001489004"/>
    </source>
</evidence>
<dbReference type="AlphaFoldDB" id="A0AAW1PI35"/>
<evidence type="ECO:0000256" key="4">
    <source>
        <dbReference type="ARBA" id="ARBA00022989"/>
    </source>
</evidence>
<organism evidence="7 8">
    <name type="scientific">[Myrmecia] bisecta</name>
    <dbReference type="NCBI Taxonomy" id="41462"/>
    <lineage>
        <taxon>Eukaryota</taxon>
        <taxon>Viridiplantae</taxon>
        <taxon>Chlorophyta</taxon>
        <taxon>core chlorophytes</taxon>
        <taxon>Trebouxiophyceae</taxon>
        <taxon>Trebouxiales</taxon>
        <taxon>Trebouxiaceae</taxon>
        <taxon>Myrmecia</taxon>
    </lineage>
</organism>
<evidence type="ECO:0000256" key="2">
    <source>
        <dbReference type="ARBA" id="ARBA00006824"/>
    </source>
</evidence>
<feature type="transmembrane region" description="Helical" evidence="6">
    <location>
        <begin position="108"/>
        <end position="126"/>
    </location>
</feature>
<keyword evidence="8" id="KW-1185">Reference proteome</keyword>
<evidence type="ECO:0000256" key="1">
    <source>
        <dbReference type="ARBA" id="ARBA00004141"/>
    </source>
</evidence>
<keyword evidence="5 6" id="KW-0472">Membrane</keyword>
<reference evidence="7 8" key="1">
    <citation type="journal article" date="2024" name="Nat. Commun.">
        <title>Phylogenomics reveals the evolutionary origins of lichenization in chlorophyte algae.</title>
        <authorList>
            <person name="Puginier C."/>
            <person name="Libourel C."/>
            <person name="Otte J."/>
            <person name="Skaloud P."/>
            <person name="Haon M."/>
            <person name="Grisel S."/>
            <person name="Petersen M."/>
            <person name="Berrin J.G."/>
            <person name="Delaux P.M."/>
            <person name="Dal Grande F."/>
            <person name="Keller J."/>
        </authorList>
    </citation>
    <scope>NUCLEOTIDE SEQUENCE [LARGE SCALE GENOMIC DNA]</scope>
    <source>
        <strain evidence="7 8">SAG 2043</strain>
    </source>
</reference>
<evidence type="ECO:0000256" key="6">
    <source>
        <dbReference type="RuleBase" id="RU363053"/>
    </source>
</evidence>
<comment type="subcellular location">
    <subcellularLocation>
        <location evidence="1">Membrane</location>
        <topology evidence="1">Multi-pass membrane protein</topology>
    </subcellularLocation>
</comment>
<dbReference type="InterPro" id="IPR007248">
    <property type="entry name" value="Mpv17_PMP22"/>
</dbReference>
<proteinExistence type="inferred from homology"/>
<evidence type="ECO:0008006" key="9">
    <source>
        <dbReference type="Google" id="ProtNLM"/>
    </source>
</evidence>
<gene>
    <name evidence="7" type="ORF">WJX72_011189</name>
</gene>
<sequence length="215" mass="24099">MDALVVNTFTNVWSRYLLLLHTRPLLTKCFTSLVGFVAGDAIAQCTTQPPPGPGHHRRRFYDVLRTLRLAIYGFCVGGPTAHYFYMGLDKVIVPSDPTSALAVMTKMTIDQCLWSPIGLVLFYIVIKTLEGRPGEIMETMRMKYVPTLRAGYMIWPLAHVINFWIIPSEQRVLYINAVSVAWTVILCRIANSIQRGGSFKGKLEQTDMTAAGVQV</sequence>
<evidence type="ECO:0000256" key="5">
    <source>
        <dbReference type="ARBA" id="ARBA00023136"/>
    </source>
</evidence>
<evidence type="ECO:0000256" key="3">
    <source>
        <dbReference type="ARBA" id="ARBA00022692"/>
    </source>
</evidence>